<dbReference type="InterPro" id="IPR043132">
    <property type="entry name" value="BCAT-like_C"/>
</dbReference>
<proteinExistence type="inferred from homology"/>
<dbReference type="GO" id="GO:0009098">
    <property type="term" value="P:L-leucine biosynthetic process"/>
    <property type="evidence" value="ECO:0007669"/>
    <property type="project" value="TreeGrafter"/>
</dbReference>
<dbReference type="PROSITE" id="PS50097">
    <property type="entry name" value="BTB"/>
    <property type="match status" value="1"/>
</dbReference>
<reference evidence="13 14" key="2">
    <citation type="journal article" date="2021" name="Curr. Genet.">
        <title>Genetic response to nitrogen starvation in the aggressive Eucalyptus foliar pathogen Teratosphaeria destructans.</title>
        <authorList>
            <person name="Havenga M."/>
            <person name="Wingfield B.D."/>
            <person name="Wingfield M.J."/>
            <person name="Dreyer L.L."/>
            <person name="Roets F."/>
            <person name="Aylward J."/>
        </authorList>
    </citation>
    <scope>NUCLEOTIDE SEQUENCE [LARGE SCALE GENOMIC DNA]</scope>
    <source>
        <strain evidence="13">CMW44962</strain>
    </source>
</reference>
<dbReference type="FunFam" id="3.30.470.10:FF:000005">
    <property type="entry name" value="Branched-chain-amino-acid aminotransferase"/>
    <property type="match status" value="1"/>
</dbReference>
<dbReference type="SUPFAM" id="SSF56752">
    <property type="entry name" value="D-aminoacid aminotransferase-like PLP-dependent enzymes"/>
    <property type="match status" value="1"/>
</dbReference>
<reference evidence="13 14" key="1">
    <citation type="journal article" date="2018" name="IMA Fungus">
        <title>IMA Genome-F 10: Nine draft genome sequences of Claviceps purpurea s.lat., including C. arundinis, C. humidiphila, and C. cf. spartinae, pseudomolecules for the pitch canker pathogen Fusarium circinatum, draft genome of Davidsoniella eucalypti, Grosmannia galeiformis, Quambalaria eucalypti, and Teratosphaeria destructans.</title>
        <authorList>
            <person name="Wingfield B.D."/>
            <person name="Liu M."/>
            <person name="Nguyen H.D."/>
            <person name="Lane F.A."/>
            <person name="Morgan S.W."/>
            <person name="De Vos L."/>
            <person name="Wilken P.M."/>
            <person name="Duong T.A."/>
            <person name="Aylward J."/>
            <person name="Coetzee M.P."/>
            <person name="Dadej K."/>
            <person name="De Beer Z.W."/>
            <person name="Findlay W."/>
            <person name="Havenga M."/>
            <person name="Kolarik M."/>
            <person name="Menzies J.G."/>
            <person name="Naidoo K."/>
            <person name="Pochopski O."/>
            <person name="Shoukouhi P."/>
            <person name="Santana Q.C."/>
            <person name="Seifert K.A."/>
            <person name="Soal N."/>
            <person name="Steenkamp E.T."/>
            <person name="Tatham C.T."/>
            <person name="van der Nest M.A."/>
            <person name="Wingfield M.J."/>
        </authorList>
    </citation>
    <scope>NUCLEOTIDE SEQUENCE [LARGE SCALE GENOMIC DNA]</scope>
    <source>
        <strain evidence="13">CMW44962</strain>
    </source>
</reference>
<dbReference type="InterPro" id="IPR010400">
    <property type="entry name" value="PITH_dom"/>
</dbReference>
<dbReference type="InterPro" id="IPR036038">
    <property type="entry name" value="Aminotransferase-like"/>
</dbReference>
<keyword evidence="14" id="KW-1185">Reference proteome</keyword>
<name>A0A9W7SW94_9PEZI</name>
<feature type="domain" description="PITH" evidence="12">
    <location>
        <begin position="509"/>
        <end position="685"/>
    </location>
</feature>
<dbReference type="Gene3D" id="3.30.470.10">
    <property type="match status" value="1"/>
</dbReference>
<evidence type="ECO:0000313" key="13">
    <source>
        <dbReference type="EMBL" id="KAH9835512.1"/>
    </source>
</evidence>
<comment type="catalytic activity">
    <reaction evidence="9">
        <text>L-valine + 2-oxoglutarate = 3-methyl-2-oxobutanoate + L-glutamate</text>
        <dbReference type="Rhea" id="RHEA:24813"/>
        <dbReference type="ChEBI" id="CHEBI:11851"/>
        <dbReference type="ChEBI" id="CHEBI:16810"/>
        <dbReference type="ChEBI" id="CHEBI:29985"/>
        <dbReference type="ChEBI" id="CHEBI:57762"/>
        <dbReference type="EC" id="2.6.1.42"/>
    </reaction>
</comment>
<dbReference type="Gene3D" id="3.30.710.10">
    <property type="entry name" value="Potassium Channel Kv1.1, Chain A"/>
    <property type="match status" value="1"/>
</dbReference>
<dbReference type="Gene3D" id="3.20.10.10">
    <property type="entry name" value="D-amino Acid Aminotransferase, subunit A, domain 2"/>
    <property type="match status" value="1"/>
</dbReference>
<keyword evidence="3 9" id="KW-0032">Aminotransferase</keyword>
<dbReference type="NCBIfam" id="TIGR01123">
    <property type="entry name" value="ilvE_II"/>
    <property type="match status" value="1"/>
</dbReference>
<comment type="cofactor">
    <cofactor evidence="1 8">
        <name>pyridoxal 5'-phosphate</name>
        <dbReference type="ChEBI" id="CHEBI:597326"/>
    </cofactor>
</comment>
<dbReference type="InterPro" id="IPR008979">
    <property type="entry name" value="Galactose-bd-like_sf"/>
</dbReference>
<keyword evidence="7 9" id="KW-0100">Branched-chain amino acid biosynthesis</keyword>
<dbReference type="Pfam" id="PF06201">
    <property type="entry name" value="PITH"/>
    <property type="match status" value="1"/>
</dbReference>
<dbReference type="CDD" id="cd18186">
    <property type="entry name" value="BTB_POZ_ZBTB_KLHL-like"/>
    <property type="match status" value="1"/>
</dbReference>
<evidence type="ECO:0000256" key="4">
    <source>
        <dbReference type="ARBA" id="ARBA00022605"/>
    </source>
</evidence>
<dbReference type="InterPro" id="IPR005786">
    <property type="entry name" value="B_amino_transII"/>
</dbReference>
<protein>
    <recommendedName>
        <fullName evidence="9">Branched-chain-amino-acid aminotransferase</fullName>
        <ecNumber evidence="9">2.6.1.42</ecNumber>
    </recommendedName>
</protein>
<dbReference type="Pfam" id="PF01063">
    <property type="entry name" value="Aminotran_4"/>
    <property type="match status" value="1"/>
</dbReference>
<dbReference type="SUPFAM" id="SSF49785">
    <property type="entry name" value="Galactose-binding domain-like"/>
    <property type="match status" value="1"/>
</dbReference>
<evidence type="ECO:0000256" key="8">
    <source>
        <dbReference type="RuleBase" id="RU004516"/>
    </source>
</evidence>
<keyword evidence="5 9" id="KW-0808">Transferase</keyword>
<dbReference type="CDD" id="cd01557">
    <property type="entry name" value="BCAT_beta_family"/>
    <property type="match status" value="1"/>
</dbReference>
<evidence type="ECO:0000256" key="6">
    <source>
        <dbReference type="ARBA" id="ARBA00022898"/>
    </source>
</evidence>
<comment type="catalytic activity">
    <reaction evidence="9">
        <text>L-isoleucine + 2-oxoglutarate = (S)-3-methyl-2-oxopentanoate + L-glutamate</text>
        <dbReference type="Rhea" id="RHEA:24801"/>
        <dbReference type="ChEBI" id="CHEBI:16810"/>
        <dbReference type="ChEBI" id="CHEBI:29985"/>
        <dbReference type="ChEBI" id="CHEBI:35146"/>
        <dbReference type="ChEBI" id="CHEBI:58045"/>
        <dbReference type="EC" id="2.6.1.42"/>
    </reaction>
</comment>
<dbReference type="InterPro" id="IPR033939">
    <property type="entry name" value="BCAT_family"/>
</dbReference>
<accession>A0A9W7SW94</accession>
<dbReference type="EC" id="2.6.1.42" evidence="9"/>
<organism evidence="13 14">
    <name type="scientific">Teratosphaeria destructans</name>
    <dbReference type="NCBI Taxonomy" id="418781"/>
    <lineage>
        <taxon>Eukaryota</taxon>
        <taxon>Fungi</taxon>
        <taxon>Dikarya</taxon>
        <taxon>Ascomycota</taxon>
        <taxon>Pezizomycotina</taxon>
        <taxon>Dothideomycetes</taxon>
        <taxon>Dothideomycetidae</taxon>
        <taxon>Mycosphaerellales</taxon>
        <taxon>Teratosphaeriaceae</taxon>
        <taxon>Teratosphaeria</taxon>
    </lineage>
</organism>
<evidence type="ECO:0000256" key="7">
    <source>
        <dbReference type="ARBA" id="ARBA00023304"/>
    </source>
</evidence>
<dbReference type="Proteomes" id="UP001138500">
    <property type="component" value="Unassembled WGS sequence"/>
</dbReference>
<feature type="region of interest" description="Disordered" evidence="10">
    <location>
        <begin position="490"/>
        <end position="510"/>
    </location>
</feature>
<dbReference type="GO" id="GO:0009099">
    <property type="term" value="P:L-valine biosynthetic process"/>
    <property type="evidence" value="ECO:0007669"/>
    <property type="project" value="TreeGrafter"/>
</dbReference>
<evidence type="ECO:0000256" key="10">
    <source>
        <dbReference type="SAM" id="MobiDB-lite"/>
    </source>
</evidence>
<comment type="similarity">
    <text evidence="2 9">Belongs to the class-IV pyridoxal-phosphate-dependent aminotransferase family.</text>
</comment>
<dbReference type="InterPro" id="IPR037047">
    <property type="entry name" value="PITH_dom_sf"/>
</dbReference>
<dbReference type="InterPro" id="IPR043131">
    <property type="entry name" value="BCAT-like_N"/>
</dbReference>
<evidence type="ECO:0000256" key="3">
    <source>
        <dbReference type="ARBA" id="ARBA00022576"/>
    </source>
</evidence>
<dbReference type="FunFam" id="2.60.120.470:FF:000003">
    <property type="entry name" value="DUF1000 domain protein (AFU_orthologue AFUA_1G09230)"/>
    <property type="match status" value="1"/>
</dbReference>
<dbReference type="FunFam" id="3.20.10.10:FF:000004">
    <property type="entry name" value="Branched-chain-amino-acid aminotransferase"/>
    <property type="match status" value="1"/>
</dbReference>
<evidence type="ECO:0000256" key="1">
    <source>
        <dbReference type="ARBA" id="ARBA00001933"/>
    </source>
</evidence>
<comment type="caution">
    <text evidence="13">The sequence shown here is derived from an EMBL/GenBank/DDBJ whole genome shotgun (WGS) entry which is preliminary data.</text>
</comment>
<dbReference type="GO" id="GO:0005739">
    <property type="term" value="C:mitochondrion"/>
    <property type="evidence" value="ECO:0007669"/>
    <property type="project" value="TreeGrafter"/>
</dbReference>
<feature type="domain" description="BTB" evidence="11">
    <location>
        <begin position="717"/>
        <end position="786"/>
    </location>
</feature>
<evidence type="ECO:0000313" key="14">
    <source>
        <dbReference type="Proteomes" id="UP001138500"/>
    </source>
</evidence>
<gene>
    <name evidence="13" type="ORF">Tdes44962_MAKER08504</name>
</gene>
<dbReference type="InterPro" id="IPR000210">
    <property type="entry name" value="BTB/POZ_dom"/>
</dbReference>
<evidence type="ECO:0000256" key="5">
    <source>
        <dbReference type="ARBA" id="ARBA00022679"/>
    </source>
</evidence>
<evidence type="ECO:0000256" key="2">
    <source>
        <dbReference type="ARBA" id="ARBA00009320"/>
    </source>
</evidence>
<dbReference type="InterPro" id="IPR001544">
    <property type="entry name" value="Aminotrans_IV"/>
</dbReference>
<dbReference type="EMBL" id="RIBY02000902">
    <property type="protein sequence ID" value="KAH9835512.1"/>
    <property type="molecule type" value="Genomic_DNA"/>
</dbReference>
<sequence length="929" mass="104085">MRAEDRRHHAVSPENIGPVVTVDVGIVESHSAIGTDKDMVGVGRALTRSRVTMASSLRSMLPRAPRLARTRHQLPQCLHRRAYATSNLQAPDAADPKLKSIDLSQLQIIKTTTPKEMPPTNQLIFGRTFTDHMLSLEWTAGDGWLPPRITPYQNLSLDPATCVLHYAFEAFEGMKAYKDKQGDVRLFRPDKNMARLNKSVARIALPTFDGDKFIDLLKKFVSLERKFIPSEKGYSLYIRPNMIGTQRTLGVGPPGSALLYVIASPVGPYYPTGFKAISLEATTYAVRAWPGGVGSSKLGANYAPCIVPQMQAAQRGFHQNLWLFEDVDPETGKKEDFITEVGTMNLFACIRNKDGTPELLTAPLDGTILEGVVRDSILALARERLVPEGWRVRERRFHMRELDEAAQEGRLMEVFGSGTAAVVSPVRSIGWNGKMVNCGLPEDSEVGPITKRFKDWIEGIQYGEEEHPWTICESSIPAAGQQSKIMPHCHDEHDHHGHDHSEGAAHDHTDDLTPALQNHIYEQIDFSAITTLNESQPRSGSKIVQKTWTERMDPEPELGSDADEQLLMHVPFTAQIRLHSILIRTSTSDSAPMTLKLFLNRDDLDFSIASSVQPTQKIDLAQSNEIQEIPVKRALFNTVRSLDLFFEDNWGQGEEDVTRISYLGFRGEWMKLSREPVNFLYEAAANPGDHKMVSGVGERLGSDIGGAGGREGILDGGTVKVLVGPDQRAFHVHENLIRKQSAFFEAAMGSDWKGAHERTITLADDRAASFAAYVQWLYTRNLHYYRSNFIEQTDFLIDLYLFGQKILDANFQNKVIDCLVEGSRAVRLLDDAAGTGKKARCHETRASAINRVYANTPRDSPLRRLFVDWLVAKGRSGWLHDRWEHYNKEDLFDLANEMLGKRQLAASCVGEYEQLDRGETNKYHLEAAQ</sequence>
<dbReference type="InterPro" id="IPR018300">
    <property type="entry name" value="Aminotrans_IV_CS"/>
</dbReference>
<dbReference type="PROSITE" id="PS00770">
    <property type="entry name" value="AA_TRANSFER_CLASS_4"/>
    <property type="match status" value="1"/>
</dbReference>
<comment type="catalytic activity">
    <reaction evidence="9">
        <text>L-leucine + 2-oxoglutarate = 4-methyl-2-oxopentanoate + L-glutamate</text>
        <dbReference type="Rhea" id="RHEA:18321"/>
        <dbReference type="ChEBI" id="CHEBI:16810"/>
        <dbReference type="ChEBI" id="CHEBI:17865"/>
        <dbReference type="ChEBI" id="CHEBI:29985"/>
        <dbReference type="ChEBI" id="CHEBI:57427"/>
        <dbReference type="EC" id="2.6.1.42"/>
    </reaction>
</comment>
<keyword evidence="6 8" id="KW-0663">Pyridoxal phosphate</keyword>
<evidence type="ECO:0000256" key="9">
    <source>
        <dbReference type="RuleBase" id="RU004517"/>
    </source>
</evidence>
<dbReference type="PANTHER" id="PTHR11825:SF44">
    <property type="entry name" value="BRANCHED-CHAIN-AMINO-ACID AMINOTRANSFERASE"/>
    <property type="match status" value="1"/>
</dbReference>
<dbReference type="AlphaFoldDB" id="A0A9W7SW94"/>
<evidence type="ECO:0000259" key="11">
    <source>
        <dbReference type="PROSITE" id="PS50097"/>
    </source>
</evidence>
<dbReference type="SUPFAM" id="SSF54695">
    <property type="entry name" value="POZ domain"/>
    <property type="match status" value="1"/>
</dbReference>
<dbReference type="NCBIfam" id="NF009897">
    <property type="entry name" value="PRK13357.1"/>
    <property type="match status" value="1"/>
</dbReference>
<dbReference type="Gene3D" id="2.60.120.470">
    <property type="entry name" value="PITH domain"/>
    <property type="match status" value="1"/>
</dbReference>
<evidence type="ECO:0000259" key="12">
    <source>
        <dbReference type="PROSITE" id="PS51532"/>
    </source>
</evidence>
<dbReference type="PROSITE" id="PS51532">
    <property type="entry name" value="PITH"/>
    <property type="match status" value="1"/>
</dbReference>
<keyword evidence="4 9" id="KW-0028">Amino-acid biosynthesis</keyword>
<dbReference type="InterPro" id="IPR011333">
    <property type="entry name" value="SKP1/BTB/POZ_sf"/>
</dbReference>
<dbReference type="PANTHER" id="PTHR11825">
    <property type="entry name" value="SUBGROUP IIII AMINOTRANSFERASE"/>
    <property type="match status" value="1"/>
</dbReference>
<dbReference type="GO" id="GO:0004084">
    <property type="term" value="F:branched-chain-amino-acid transaminase activity"/>
    <property type="evidence" value="ECO:0007669"/>
    <property type="project" value="UniProtKB-EC"/>
</dbReference>
<dbReference type="OrthoDB" id="1732691at2759"/>